<name>A0A7Y9EBK4_9ACTN</name>
<dbReference type="InterPro" id="IPR031571">
    <property type="entry name" value="RcpC_dom"/>
</dbReference>
<proteinExistence type="predicted"/>
<feature type="domain" description="Flp pilus assembly protein RcpC/CpaB" evidence="1">
    <location>
        <begin position="109"/>
        <end position="167"/>
    </location>
</feature>
<evidence type="ECO:0000259" key="1">
    <source>
        <dbReference type="Pfam" id="PF16976"/>
    </source>
</evidence>
<sequence>MNPRQRRGAVLLGVAVLGSAFVFASVYRYVASVRAEVGPKLSVLVVTKEVGAYQRPGPDALATRTMPRQWIPPSGILHRPEEIGDRVAATRLRPGTYLVPDLLTAQPDLRPGQRAITLQVTVDPNVTGRLRAGALTDVYATFPAQGKRQACASRIVSRALVLQVGRREGEHVAIMFAFDGRDSLKVTYAESFANRIRLALISEAGEPGELQLTPLCSAPVR</sequence>
<keyword evidence="3" id="KW-1185">Reference proteome</keyword>
<gene>
    <name evidence="2" type="ORF">BJY14_000550</name>
</gene>
<comment type="caution">
    <text evidence="2">The sequence shown here is derived from an EMBL/GenBank/DDBJ whole genome shotgun (WGS) entry which is preliminary data.</text>
</comment>
<evidence type="ECO:0000313" key="2">
    <source>
        <dbReference type="EMBL" id="NYD44567.1"/>
    </source>
</evidence>
<dbReference type="RefSeq" id="WP_179842129.1">
    <property type="nucleotide sequence ID" value="NZ_BAAASW010000005.1"/>
</dbReference>
<dbReference type="NCBIfam" id="TIGR03177">
    <property type="entry name" value="pilus_cpaB"/>
    <property type="match status" value="1"/>
</dbReference>
<accession>A0A7Y9EBK4</accession>
<dbReference type="Proteomes" id="UP000529783">
    <property type="component" value="Unassembled WGS sequence"/>
</dbReference>
<evidence type="ECO:0000313" key="3">
    <source>
        <dbReference type="Proteomes" id="UP000529783"/>
    </source>
</evidence>
<dbReference type="AlphaFoldDB" id="A0A7Y9EBK4"/>
<organism evidence="2 3">
    <name type="scientific">Actinomadura luteofluorescens</name>
    <dbReference type="NCBI Taxonomy" id="46163"/>
    <lineage>
        <taxon>Bacteria</taxon>
        <taxon>Bacillati</taxon>
        <taxon>Actinomycetota</taxon>
        <taxon>Actinomycetes</taxon>
        <taxon>Streptosporangiales</taxon>
        <taxon>Thermomonosporaceae</taxon>
        <taxon>Actinomadura</taxon>
    </lineage>
</organism>
<dbReference type="CDD" id="cd11614">
    <property type="entry name" value="SAF_CpaB_FlgA_like"/>
    <property type="match status" value="1"/>
</dbReference>
<reference evidence="2 3" key="1">
    <citation type="submission" date="2020-07" db="EMBL/GenBank/DDBJ databases">
        <title>Sequencing the genomes of 1000 actinobacteria strains.</title>
        <authorList>
            <person name="Klenk H.-P."/>
        </authorList>
    </citation>
    <scope>NUCLEOTIDE SEQUENCE [LARGE SCALE GENOMIC DNA]</scope>
    <source>
        <strain evidence="2 3">DSM 40398</strain>
    </source>
</reference>
<dbReference type="InterPro" id="IPR017592">
    <property type="entry name" value="Pilus_assmbl_Flp-typ_CpaB"/>
</dbReference>
<dbReference type="Pfam" id="PF16976">
    <property type="entry name" value="RcpC"/>
    <property type="match status" value="1"/>
</dbReference>
<protein>
    <submittedName>
        <fullName evidence="2">Pilus assembly protein CpaB</fullName>
    </submittedName>
</protein>
<dbReference type="EMBL" id="JACCBA010000001">
    <property type="protein sequence ID" value="NYD44567.1"/>
    <property type="molecule type" value="Genomic_DNA"/>
</dbReference>